<keyword evidence="6" id="KW-1185">Reference proteome</keyword>
<dbReference type="Gene3D" id="2.60.40.790">
    <property type="match status" value="1"/>
</dbReference>
<proteinExistence type="inferred from homology"/>
<dbReference type="InterPro" id="IPR031107">
    <property type="entry name" value="Small_HSP"/>
</dbReference>
<keyword evidence="1" id="KW-0346">Stress response</keyword>
<protein>
    <recommendedName>
        <fullName evidence="4">SHSP domain-containing protein</fullName>
    </recommendedName>
</protein>
<dbReference type="InterPro" id="IPR008978">
    <property type="entry name" value="HSP20-like_chaperone"/>
</dbReference>
<dbReference type="Proteomes" id="UP000825935">
    <property type="component" value="Chromosome 36"/>
</dbReference>
<gene>
    <name evidence="5" type="ORF">KP509_36G011800</name>
</gene>
<evidence type="ECO:0000256" key="2">
    <source>
        <dbReference type="PROSITE-ProRule" id="PRU00285"/>
    </source>
</evidence>
<dbReference type="Pfam" id="PF00011">
    <property type="entry name" value="HSP20"/>
    <property type="match status" value="1"/>
</dbReference>
<dbReference type="InterPro" id="IPR002068">
    <property type="entry name" value="A-crystallin/Hsp20_dom"/>
</dbReference>
<evidence type="ECO:0000313" key="6">
    <source>
        <dbReference type="Proteomes" id="UP000825935"/>
    </source>
</evidence>
<evidence type="ECO:0000313" key="5">
    <source>
        <dbReference type="EMBL" id="KAH7280733.1"/>
    </source>
</evidence>
<organism evidence="5 6">
    <name type="scientific">Ceratopteris richardii</name>
    <name type="common">Triangle waterfern</name>
    <dbReference type="NCBI Taxonomy" id="49495"/>
    <lineage>
        <taxon>Eukaryota</taxon>
        <taxon>Viridiplantae</taxon>
        <taxon>Streptophyta</taxon>
        <taxon>Embryophyta</taxon>
        <taxon>Tracheophyta</taxon>
        <taxon>Polypodiopsida</taxon>
        <taxon>Polypodiidae</taxon>
        <taxon>Polypodiales</taxon>
        <taxon>Pteridineae</taxon>
        <taxon>Pteridaceae</taxon>
        <taxon>Parkerioideae</taxon>
        <taxon>Ceratopteris</taxon>
    </lineage>
</organism>
<dbReference type="PANTHER" id="PTHR11527">
    <property type="entry name" value="HEAT-SHOCK PROTEIN 20 FAMILY MEMBER"/>
    <property type="match status" value="1"/>
</dbReference>
<evidence type="ECO:0000256" key="3">
    <source>
        <dbReference type="RuleBase" id="RU003616"/>
    </source>
</evidence>
<evidence type="ECO:0000256" key="1">
    <source>
        <dbReference type="ARBA" id="ARBA00023016"/>
    </source>
</evidence>
<evidence type="ECO:0000259" key="4">
    <source>
        <dbReference type="PROSITE" id="PS01031"/>
    </source>
</evidence>
<reference evidence="5" key="1">
    <citation type="submission" date="2021-08" db="EMBL/GenBank/DDBJ databases">
        <title>WGS assembly of Ceratopteris richardii.</title>
        <authorList>
            <person name="Marchant D.B."/>
            <person name="Chen G."/>
            <person name="Jenkins J."/>
            <person name="Shu S."/>
            <person name="Leebens-Mack J."/>
            <person name="Grimwood J."/>
            <person name="Schmutz J."/>
            <person name="Soltis P."/>
            <person name="Soltis D."/>
            <person name="Chen Z.-H."/>
        </authorList>
    </citation>
    <scope>NUCLEOTIDE SEQUENCE</scope>
    <source>
        <strain evidence="5">Whitten #5841</strain>
        <tissue evidence="5">Leaf</tissue>
    </source>
</reference>
<dbReference type="SUPFAM" id="SSF49764">
    <property type="entry name" value="HSP20-like chaperones"/>
    <property type="match status" value="1"/>
</dbReference>
<dbReference type="AlphaFoldDB" id="A0A8T2QB53"/>
<sequence length="119" mass="13703">MSHFRKPTTSFNTFGQVDADWIEDYDSHSFIFNLPGLTTKDVKLDIIDDTHLQMSGEFPPERYSRGKWHTKERPTGAFRRTFQLPENALASQIRAFDINGMLVVKVPKSKAFVRSIPID</sequence>
<accession>A0A8T2QB53</accession>
<name>A0A8T2QB53_CERRI</name>
<dbReference type="OMA" id="MSHFRKP"/>
<feature type="domain" description="SHSP" evidence="4">
    <location>
        <begin position="8"/>
        <end position="119"/>
    </location>
</feature>
<dbReference type="OrthoDB" id="1431247at2759"/>
<comment type="similarity">
    <text evidence="2 3">Belongs to the small heat shock protein (HSP20) family.</text>
</comment>
<dbReference type="EMBL" id="CM035441">
    <property type="protein sequence ID" value="KAH7280733.1"/>
    <property type="molecule type" value="Genomic_DNA"/>
</dbReference>
<comment type="caution">
    <text evidence="5">The sequence shown here is derived from an EMBL/GenBank/DDBJ whole genome shotgun (WGS) entry which is preliminary data.</text>
</comment>
<dbReference type="PROSITE" id="PS01031">
    <property type="entry name" value="SHSP"/>
    <property type="match status" value="1"/>
</dbReference>